<organism evidence="1 2">
    <name type="scientific">Rhizoctonia solani</name>
    <dbReference type="NCBI Taxonomy" id="456999"/>
    <lineage>
        <taxon>Eukaryota</taxon>
        <taxon>Fungi</taxon>
        <taxon>Dikarya</taxon>
        <taxon>Basidiomycota</taxon>
        <taxon>Agaricomycotina</taxon>
        <taxon>Agaricomycetes</taxon>
        <taxon>Cantharellales</taxon>
        <taxon>Ceratobasidiaceae</taxon>
        <taxon>Rhizoctonia</taxon>
    </lineage>
</organism>
<reference evidence="1" key="1">
    <citation type="submission" date="2021-01" db="EMBL/GenBank/DDBJ databases">
        <authorList>
            <person name="Kaushik A."/>
        </authorList>
    </citation>
    <scope>NUCLEOTIDE SEQUENCE</scope>
    <source>
        <strain evidence="1">AG3-T5</strain>
    </source>
</reference>
<evidence type="ECO:0000313" key="1">
    <source>
        <dbReference type="EMBL" id="CAE6472531.1"/>
    </source>
</evidence>
<sequence length="197" mass="22846">MTLPVDKSVHVIARSRHRFTPTTSKVAISETVLTSQSKGYKLAYPDVTHPEIYEIYKQSLHKPIHAYGFFVDPVQLFTKRQDRSPAMDELAAKDVLRFLWELREELHATGLHKLAIASIPTPKRYQTSSSGDNGWLVILGTGFDKTLHVPVPEELMRRVREILETEEPPAWWSTRWFNYPHPKLWIEDRKKIMEAQG</sequence>
<accession>A0A8H3C6H2</accession>
<protein>
    <submittedName>
        <fullName evidence="1">Uncharacterized protein</fullName>
    </submittedName>
</protein>
<evidence type="ECO:0000313" key="2">
    <source>
        <dbReference type="Proteomes" id="UP000663841"/>
    </source>
</evidence>
<comment type="caution">
    <text evidence="1">The sequence shown here is derived from an EMBL/GenBank/DDBJ whole genome shotgun (WGS) entry which is preliminary data.</text>
</comment>
<dbReference type="Proteomes" id="UP000663841">
    <property type="component" value="Unassembled WGS sequence"/>
</dbReference>
<name>A0A8H3C6H2_9AGAM</name>
<dbReference type="EMBL" id="CAJMWW010000502">
    <property type="protein sequence ID" value="CAE6472531.1"/>
    <property type="molecule type" value="Genomic_DNA"/>
</dbReference>
<gene>
    <name evidence="1" type="ORF">RDB_LOCUS181084</name>
</gene>
<dbReference type="AlphaFoldDB" id="A0A8H3C6H2"/>
<proteinExistence type="predicted"/>